<feature type="compositionally biased region" description="Acidic residues" evidence="1">
    <location>
        <begin position="310"/>
        <end position="320"/>
    </location>
</feature>
<keyword evidence="3" id="KW-1185">Reference proteome</keyword>
<reference evidence="2" key="1">
    <citation type="submission" date="2023-11" db="EMBL/GenBank/DDBJ databases">
        <authorList>
            <person name="Alioto T."/>
            <person name="Alioto T."/>
            <person name="Gomez Garrido J."/>
        </authorList>
    </citation>
    <scope>NUCLEOTIDE SEQUENCE</scope>
</reference>
<evidence type="ECO:0000256" key="1">
    <source>
        <dbReference type="SAM" id="MobiDB-lite"/>
    </source>
</evidence>
<dbReference type="Proteomes" id="UP001296104">
    <property type="component" value="Unassembled WGS sequence"/>
</dbReference>
<feature type="compositionally biased region" description="Polar residues" evidence="1">
    <location>
        <begin position="218"/>
        <end position="232"/>
    </location>
</feature>
<proteinExistence type="predicted"/>
<feature type="compositionally biased region" description="Basic residues" evidence="1">
    <location>
        <begin position="415"/>
        <end position="424"/>
    </location>
</feature>
<feature type="region of interest" description="Disordered" evidence="1">
    <location>
        <begin position="598"/>
        <end position="639"/>
    </location>
</feature>
<dbReference type="AlphaFoldDB" id="A0AAI9EF85"/>
<name>A0AAI9EF85_9PEZI</name>
<evidence type="ECO:0000313" key="3">
    <source>
        <dbReference type="Proteomes" id="UP001296104"/>
    </source>
</evidence>
<protein>
    <submittedName>
        <fullName evidence="2">Uncharacterized protein</fullName>
    </submittedName>
</protein>
<feature type="region of interest" description="Disordered" evidence="1">
    <location>
        <begin position="387"/>
        <end position="475"/>
    </location>
</feature>
<dbReference type="EMBL" id="CAVMBE010000098">
    <property type="protein sequence ID" value="CAK4033940.1"/>
    <property type="molecule type" value="Genomic_DNA"/>
</dbReference>
<feature type="compositionally biased region" description="Polar residues" evidence="1">
    <location>
        <begin position="267"/>
        <end position="279"/>
    </location>
</feature>
<accession>A0AAI9EF85</accession>
<feature type="region of interest" description="Disordered" evidence="1">
    <location>
        <begin position="218"/>
        <end position="320"/>
    </location>
</feature>
<feature type="region of interest" description="Disordered" evidence="1">
    <location>
        <begin position="147"/>
        <end position="181"/>
    </location>
</feature>
<comment type="caution">
    <text evidence="2">The sequence shown here is derived from an EMBL/GenBank/DDBJ whole genome shotgun (WGS) entry which is preliminary data.</text>
</comment>
<gene>
    <name evidence="2" type="ORF">LECACI_7A009098</name>
</gene>
<sequence>MALNGSVPRNDTLAPSPADEEELYTQLLRLQDAVVSGKHPHFKLPPAAIEQLKASLALVKASPAATTQQPAVNGLLNGAAFSANAATNYVQLPPASKVPAFPGLPGLHTPIASASRNASTTAAPKTTPSGLNPIFLEKSDSLVRAESSLKRQRIERDVQTQMEQRKHHRDKDSGSDPPSALDVESILAASRALETHVTGLRLTRAGSASSFDTNDYYSSQVESDWSSPASKSKGSDNAAGPFAGDFERLEGPSGLSFPPKAAKHATRNTIANSARTANVYNEDEDDEYTPPDAAAFDSFQDPDVSINLAGDEDDNSEYEPGEIAQESNVPTQYYQGSQAAHPSPQQVPVIRNHLTHIAAPQPNRVSPLAVAKGPSIELELVNGRPEVVAKPHPNSHAIQSRASTASPANGVNGSNKKRRNKKRKRDEPAGQPSGRGKRKRDRQVAAQSPISPANREPRIKDEPVSPPPFANIPDAHPYAQRSAHYRPTEIDLVSPRLPPQMVYAPEPPRPALRYEYAQPTSPAVVRVASPAAYRPVQRDTQDLRRIASMHYAQRQPSPTQHAYSPVPQRTVSMTYGDPRLPRAPAEVENVRYAEVSAPDHVQYVRADRSRSPPQSHQYQDPYARAHSPALMPPPAAPPRAIVVDQYGNRYYASEPAPPSAPSRASVAPVDRHPMIDSGYAARASVAPVDRRPAAETGYDRASSRMAYAAPAAYEQPETSMAPPPPRREVQYVDANGYPIREYSSYPAEQIRYVEAPTSPNYQQRYEQMPPPAAPAREQTSPVYVPTRSYSVRPDAPPQAPAPYAARQASVAPVQYARQEASLAPTRAMSVAPGYEGQARAYSHAPAAAAQQVRYVDQYGREVYPEVRQVPAGDYRYQ</sequence>
<feature type="compositionally biased region" description="Polar residues" evidence="1">
    <location>
        <begin position="396"/>
        <end position="414"/>
    </location>
</feature>
<organism evidence="2 3">
    <name type="scientific">Lecanosticta acicola</name>
    <dbReference type="NCBI Taxonomy" id="111012"/>
    <lineage>
        <taxon>Eukaryota</taxon>
        <taxon>Fungi</taxon>
        <taxon>Dikarya</taxon>
        <taxon>Ascomycota</taxon>
        <taxon>Pezizomycotina</taxon>
        <taxon>Dothideomycetes</taxon>
        <taxon>Dothideomycetidae</taxon>
        <taxon>Mycosphaerellales</taxon>
        <taxon>Mycosphaerellaceae</taxon>
        <taxon>Lecanosticta</taxon>
    </lineage>
</organism>
<evidence type="ECO:0000313" key="2">
    <source>
        <dbReference type="EMBL" id="CAK4033940.1"/>
    </source>
</evidence>
<feature type="compositionally biased region" description="Basic and acidic residues" evidence="1">
    <location>
        <begin position="147"/>
        <end position="158"/>
    </location>
</feature>